<comment type="caution">
    <text evidence="3">The sequence shown here is derived from an EMBL/GenBank/DDBJ whole genome shotgun (WGS) entry which is preliminary data.</text>
</comment>
<name>E1F334_GIAIA</name>
<keyword evidence="1" id="KW-0067">ATP-binding</keyword>
<dbReference type="PANTHER" id="PTHR10953">
    <property type="entry name" value="UBIQUITIN-ACTIVATING ENZYME E1"/>
    <property type="match status" value="1"/>
</dbReference>
<evidence type="ECO:0000313" key="4">
    <source>
        <dbReference type="Proteomes" id="UP000008974"/>
    </source>
</evidence>
<comment type="pathway">
    <text evidence="1">Protein modification; protein neddylation.</text>
</comment>
<reference evidence="3 4" key="1">
    <citation type="journal article" date="2010" name="BMC Genomics">
        <title>Genome analysis and comparative genomics of a Giardia intestinalis assemblage E isolate.</title>
        <authorList>
            <person name="Jerlstrom-Hultqvist J."/>
            <person name="Franzen O."/>
            <person name="Ankarklev J."/>
            <person name="Xu F."/>
            <person name="Nohynkova E."/>
            <person name="Andersson J.O."/>
            <person name="Svard S.G."/>
            <person name="Andersson B."/>
        </authorList>
    </citation>
    <scope>NUCLEOTIDE SEQUENCE [LARGE SCALE GENOMIC DNA]</scope>
    <source>
        <strain evidence="3 4">P15</strain>
    </source>
</reference>
<dbReference type="InterPro" id="IPR035985">
    <property type="entry name" value="Ubiquitin-activating_enz"/>
</dbReference>
<dbReference type="STRING" id="658858.E1F334"/>
<dbReference type="InterPro" id="IPR000594">
    <property type="entry name" value="ThiF_NAD_FAD-bd"/>
</dbReference>
<dbReference type="GO" id="GO:0005634">
    <property type="term" value="C:nucleus"/>
    <property type="evidence" value="ECO:0007669"/>
    <property type="project" value="TreeGrafter"/>
</dbReference>
<dbReference type="UniPathway" id="UPA00885"/>
<dbReference type="VEuPathDB" id="GiardiaDB:GLP15_998"/>
<dbReference type="AlphaFoldDB" id="E1F334"/>
<dbReference type="SUPFAM" id="SSF69572">
    <property type="entry name" value="Activating enzymes of the ubiquitin-like proteins"/>
    <property type="match status" value="1"/>
</dbReference>
<keyword evidence="1" id="KW-0436">Ligase</keyword>
<dbReference type="EC" id="6.2.1.64" evidence="1"/>
<keyword evidence="1" id="KW-0547">Nucleotide-binding</keyword>
<protein>
    <recommendedName>
        <fullName evidence="1">NEDD8-activating enzyme E1 catalytic subunit</fullName>
        <ecNumber evidence="1">6.2.1.64</ecNumber>
    </recommendedName>
</protein>
<comment type="catalytic activity">
    <reaction evidence="1">
        <text>ATP + [NEDD8 protein] + [E1 NEDD8-activating enzyme]-L-cysteine = AMP + diphosphate + [E1 NEDD8-activating enzyme]-S-[NEDD8 protein]-yl-L-cysteine.</text>
        <dbReference type="EC" id="6.2.1.64"/>
    </reaction>
</comment>
<proteinExistence type="inferred from homology"/>
<dbReference type="GO" id="GO:0019781">
    <property type="term" value="F:NEDD8 activating enzyme activity"/>
    <property type="evidence" value="ECO:0007669"/>
    <property type="project" value="UniProtKB-UniRule"/>
</dbReference>
<dbReference type="Pfam" id="PF00899">
    <property type="entry name" value="ThiF"/>
    <property type="match status" value="1"/>
</dbReference>
<dbReference type="OrthoDB" id="10255449at2759"/>
<evidence type="ECO:0000256" key="1">
    <source>
        <dbReference type="RuleBase" id="RU368009"/>
    </source>
</evidence>
<gene>
    <name evidence="3" type="ORF">GLP15_998</name>
</gene>
<comment type="similarity">
    <text evidence="1">Belongs to the ubiquitin-activating E1 family. UBA3 subfamily.</text>
</comment>
<dbReference type="PANTHER" id="PTHR10953:SF6">
    <property type="entry name" value="NEDD8-ACTIVATING ENZYME E1 CATALYTIC SUBUNIT"/>
    <property type="match status" value="1"/>
</dbReference>
<evidence type="ECO:0000259" key="2">
    <source>
        <dbReference type="Pfam" id="PF00899"/>
    </source>
</evidence>
<dbReference type="InterPro" id="IPR045886">
    <property type="entry name" value="ThiF/MoeB/HesA"/>
</dbReference>
<accession>E1F334</accession>
<dbReference type="GO" id="GO:0005737">
    <property type="term" value="C:cytoplasm"/>
    <property type="evidence" value="ECO:0007669"/>
    <property type="project" value="TreeGrafter"/>
</dbReference>
<keyword evidence="1" id="KW-0833">Ubl conjugation pathway</keyword>
<comment type="function">
    <text evidence="1">Catalytic subunit of the dimeric E1 enzyme, which activates NEDD8.</text>
</comment>
<sequence length="383" mass="42093">MYTIAVVGLGGSGCEVVRSLMYALNTAVISSDRVKLLIVDRDTISKTNLGKQALYNDESVGEFKSSVARAFIESQGYQAEAYSTDAARPAFVTKLATAAMTFLCVDNVEARRRIIPALLLARKTIIDVGSEGLAGSIRLYSSRYPCFYCTSWMYPKRRRPLCSVPGIPRTAEDCILIAAYAISESYANDPQPAISGESYEAVVLSTANELSEIYNLGVQITPGDVTNALQQVVSTPFHISGLVASYAVSLWCKYFLGSLDQKIGSIDGLPEDAWPQECLWMISTYNGLYIHAFTLKRQQDCSCTFSLPDSDPDRSYSDIVSEYSSAPDFTIVADQRIVYSHSLLPESADTVPLEKDLEGAVFIYANEKLVYAEWIDYKLSPSA</sequence>
<feature type="domain" description="THIF-type NAD/FAD binding fold" evidence="2">
    <location>
        <begin position="3"/>
        <end position="254"/>
    </location>
</feature>
<dbReference type="GO" id="GO:0005524">
    <property type="term" value="F:ATP binding"/>
    <property type="evidence" value="ECO:0007669"/>
    <property type="project" value="UniProtKB-UniRule"/>
</dbReference>
<organism evidence="3 4">
    <name type="scientific">Giardia intestinalis (strain P15)</name>
    <name type="common">Giardia lamblia</name>
    <dbReference type="NCBI Taxonomy" id="658858"/>
    <lineage>
        <taxon>Eukaryota</taxon>
        <taxon>Metamonada</taxon>
        <taxon>Diplomonadida</taxon>
        <taxon>Hexamitidae</taxon>
        <taxon>Giardiinae</taxon>
        <taxon>Giardia</taxon>
    </lineage>
</organism>
<dbReference type="Gene3D" id="3.40.50.720">
    <property type="entry name" value="NAD(P)-binding Rossmann-like Domain"/>
    <property type="match status" value="1"/>
</dbReference>
<dbReference type="OMA" id="MISTYNG"/>
<dbReference type="Proteomes" id="UP000008974">
    <property type="component" value="Unassembled WGS sequence"/>
</dbReference>
<dbReference type="EMBL" id="ACVC01000142">
    <property type="protein sequence ID" value="EFO63178.1"/>
    <property type="molecule type" value="Genomic_DNA"/>
</dbReference>
<dbReference type="GO" id="GO:0045116">
    <property type="term" value="P:protein neddylation"/>
    <property type="evidence" value="ECO:0007669"/>
    <property type="project" value="UniProtKB-UniRule"/>
</dbReference>
<evidence type="ECO:0000313" key="3">
    <source>
        <dbReference type="EMBL" id="EFO63178.1"/>
    </source>
</evidence>